<dbReference type="EMBL" id="CAKASE010000080">
    <property type="protein sequence ID" value="CAG9581383.1"/>
    <property type="molecule type" value="Genomic_DNA"/>
</dbReference>
<accession>A0A8J2W605</accession>
<proteinExistence type="predicted"/>
<evidence type="ECO:0000313" key="3">
    <source>
        <dbReference type="Proteomes" id="UP000789524"/>
    </source>
</evidence>
<keyword evidence="3" id="KW-1185">Reference proteome</keyword>
<dbReference type="AlphaFoldDB" id="A0A8J2W605"/>
<sequence>MKQSNREPTTGEDKHARRAHATLPNGLARTPANLLDSLHDFYVRTYRNLIHVVQPHSARAPNTRCQLTLHQEQESGRTTIRSNSSDACFQHFLFICLHRKIPLGVTSDNLNWLAKEQGFASYPSGSASVADLFYIQVCSFRLPDLRDVQTTPQTL</sequence>
<feature type="region of interest" description="Disordered" evidence="1">
    <location>
        <begin position="1"/>
        <end position="25"/>
    </location>
</feature>
<dbReference type="Proteomes" id="UP000789524">
    <property type="component" value="Unassembled WGS sequence"/>
</dbReference>
<gene>
    <name evidence="2" type="ORF">DCHRY22_LOCUS14003</name>
</gene>
<organism evidence="2 3">
    <name type="scientific">Danaus chrysippus</name>
    <name type="common">African queen</name>
    <dbReference type="NCBI Taxonomy" id="151541"/>
    <lineage>
        <taxon>Eukaryota</taxon>
        <taxon>Metazoa</taxon>
        <taxon>Ecdysozoa</taxon>
        <taxon>Arthropoda</taxon>
        <taxon>Hexapoda</taxon>
        <taxon>Insecta</taxon>
        <taxon>Pterygota</taxon>
        <taxon>Neoptera</taxon>
        <taxon>Endopterygota</taxon>
        <taxon>Lepidoptera</taxon>
        <taxon>Glossata</taxon>
        <taxon>Ditrysia</taxon>
        <taxon>Papilionoidea</taxon>
        <taxon>Nymphalidae</taxon>
        <taxon>Danainae</taxon>
        <taxon>Danaini</taxon>
        <taxon>Danaina</taxon>
        <taxon>Danaus</taxon>
        <taxon>Anosia</taxon>
    </lineage>
</organism>
<evidence type="ECO:0000256" key="1">
    <source>
        <dbReference type="SAM" id="MobiDB-lite"/>
    </source>
</evidence>
<name>A0A8J2W605_9NEOP</name>
<dbReference type="OrthoDB" id="7680836at2759"/>
<evidence type="ECO:0000313" key="2">
    <source>
        <dbReference type="EMBL" id="CAG9581383.1"/>
    </source>
</evidence>
<reference evidence="2" key="1">
    <citation type="submission" date="2021-09" db="EMBL/GenBank/DDBJ databases">
        <authorList>
            <person name="Martin H S."/>
        </authorList>
    </citation>
    <scope>NUCLEOTIDE SEQUENCE</scope>
</reference>
<comment type="caution">
    <text evidence="2">The sequence shown here is derived from an EMBL/GenBank/DDBJ whole genome shotgun (WGS) entry which is preliminary data.</text>
</comment>
<protein>
    <submittedName>
        <fullName evidence="2">(African queen) hypothetical protein</fullName>
    </submittedName>
</protein>